<keyword evidence="3" id="KW-1185">Reference proteome</keyword>
<keyword evidence="1" id="KW-0812">Transmembrane</keyword>
<dbReference type="RefSeq" id="WP_212690757.1">
    <property type="nucleotide sequence ID" value="NZ_CP058561.1"/>
</dbReference>
<dbReference type="Pfam" id="PF05857">
    <property type="entry name" value="TraX"/>
    <property type="match status" value="1"/>
</dbReference>
<keyword evidence="1" id="KW-0472">Membrane</keyword>
<reference evidence="2 3" key="1">
    <citation type="submission" date="2020-07" db="EMBL/GenBank/DDBJ databases">
        <title>Vallitalea guaymasensis genome.</title>
        <authorList>
            <person name="Postec A."/>
        </authorList>
    </citation>
    <scope>NUCLEOTIDE SEQUENCE [LARGE SCALE GENOMIC DNA]</scope>
    <source>
        <strain evidence="2 3">Ra1766G1</strain>
    </source>
</reference>
<accession>A0A8J8SDM1</accession>
<feature type="transmembrane region" description="Helical" evidence="1">
    <location>
        <begin position="20"/>
        <end position="40"/>
    </location>
</feature>
<dbReference type="EMBL" id="CP058561">
    <property type="protein sequence ID" value="QUH30611.1"/>
    <property type="molecule type" value="Genomic_DNA"/>
</dbReference>
<sequence length="42" mass="5215">MSYFRIYFYNGKKGFNIKYLFYIFYPGHLLILGLLKYVLYSF</sequence>
<dbReference type="AlphaFoldDB" id="A0A8J8SDM1"/>
<proteinExistence type="predicted"/>
<dbReference type="InterPro" id="IPR008875">
    <property type="entry name" value="TraX"/>
</dbReference>
<organism evidence="2 3">
    <name type="scientific">Vallitalea guaymasensis</name>
    <dbReference type="NCBI Taxonomy" id="1185412"/>
    <lineage>
        <taxon>Bacteria</taxon>
        <taxon>Bacillati</taxon>
        <taxon>Bacillota</taxon>
        <taxon>Clostridia</taxon>
        <taxon>Lachnospirales</taxon>
        <taxon>Vallitaleaceae</taxon>
        <taxon>Vallitalea</taxon>
    </lineage>
</organism>
<dbReference type="Proteomes" id="UP000677305">
    <property type="component" value="Chromosome"/>
</dbReference>
<evidence type="ECO:0000313" key="2">
    <source>
        <dbReference type="EMBL" id="QUH30611.1"/>
    </source>
</evidence>
<evidence type="ECO:0000313" key="3">
    <source>
        <dbReference type="Proteomes" id="UP000677305"/>
    </source>
</evidence>
<evidence type="ECO:0000256" key="1">
    <source>
        <dbReference type="SAM" id="Phobius"/>
    </source>
</evidence>
<protein>
    <submittedName>
        <fullName evidence="2">Conjugal transfer protein TraX</fullName>
    </submittedName>
</protein>
<name>A0A8J8SDM1_9FIRM</name>
<dbReference type="KEGG" id="vgu:HYG85_17505"/>
<keyword evidence="1" id="KW-1133">Transmembrane helix</keyword>
<gene>
    <name evidence="2" type="ORF">HYG85_17505</name>
</gene>